<protein>
    <submittedName>
        <fullName evidence="2">Uncharacterized protein</fullName>
    </submittedName>
</protein>
<dbReference type="Proteomes" id="UP000824025">
    <property type="component" value="Unassembled WGS sequence"/>
</dbReference>
<dbReference type="AlphaFoldDB" id="A0A9D2IHJ1"/>
<gene>
    <name evidence="2" type="ORF">H9726_03340</name>
</gene>
<proteinExistence type="predicted"/>
<keyword evidence="1" id="KW-1133">Transmembrane helix</keyword>
<dbReference type="EMBL" id="DXCF01000018">
    <property type="protein sequence ID" value="HIZ09504.1"/>
    <property type="molecule type" value="Genomic_DNA"/>
</dbReference>
<accession>A0A9D2IHJ1</accession>
<feature type="transmembrane region" description="Helical" evidence="1">
    <location>
        <begin position="39"/>
        <end position="62"/>
    </location>
</feature>
<comment type="caution">
    <text evidence="2">The sequence shown here is derived from an EMBL/GenBank/DDBJ whole genome shotgun (WGS) entry which is preliminary data.</text>
</comment>
<keyword evidence="1" id="KW-0812">Transmembrane</keyword>
<reference evidence="2" key="1">
    <citation type="journal article" date="2021" name="PeerJ">
        <title>Extensive microbial diversity within the chicken gut microbiome revealed by metagenomics and culture.</title>
        <authorList>
            <person name="Gilroy R."/>
            <person name="Ravi A."/>
            <person name="Getino M."/>
            <person name="Pursley I."/>
            <person name="Horton D.L."/>
            <person name="Alikhan N.F."/>
            <person name="Baker D."/>
            <person name="Gharbi K."/>
            <person name="Hall N."/>
            <person name="Watson M."/>
            <person name="Adriaenssens E.M."/>
            <person name="Foster-Nyarko E."/>
            <person name="Jarju S."/>
            <person name="Secka A."/>
            <person name="Antonio M."/>
            <person name="Oren A."/>
            <person name="Chaudhuri R.R."/>
            <person name="La Ragione R."/>
            <person name="Hildebrand F."/>
            <person name="Pallen M.J."/>
        </authorList>
    </citation>
    <scope>NUCLEOTIDE SEQUENCE</scope>
    <source>
        <strain evidence="2">CHK192-19661</strain>
    </source>
</reference>
<evidence type="ECO:0000256" key="1">
    <source>
        <dbReference type="SAM" id="Phobius"/>
    </source>
</evidence>
<keyword evidence="1" id="KW-0472">Membrane</keyword>
<sequence length="164" mass="17714">MKNVRKALRGAFAAALIFTFLLPVGGAMLGVGLGFGIPAVWGIGIGFMATGFYGCPIAWVAYGGKKGLYRVVEAIEEEHLYTVQEIGAQLGISEKEVRNRLDTCFNKRYLVGYKKSGDGVTLNENAALAEEELSAVCEACGARFTYKRGTRPACPYCGTPCRRD</sequence>
<evidence type="ECO:0000313" key="3">
    <source>
        <dbReference type="Proteomes" id="UP000824025"/>
    </source>
</evidence>
<evidence type="ECO:0000313" key="2">
    <source>
        <dbReference type="EMBL" id="HIZ09504.1"/>
    </source>
</evidence>
<organism evidence="2 3">
    <name type="scientific">Candidatus Borkfalkia avicola</name>
    <dbReference type="NCBI Taxonomy" id="2838503"/>
    <lineage>
        <taxon>Bacteria</taxon>
        <taxon>Bacillati</taxon>
        <taxon>Bacillota</taxon>
        <taxon>Clostridia</taxon>
        <taxon>Christensenellales</taxon>
        <taxon>Christensenellaceae</taxon>
        <taxon>Candidatus Borkfalkia</taxon>
    </lineage>
</organism>
<reference evidence="2" key="2">
    <citation type="submission" date="2021-04" db="EMBL/GenBank/DDBJ databases">
        <authorList>
            <person name="Gilroy R."/>
        </authorList>
    </citation>
    <scope>NUCLEOTIDE SEQUENCE</scope>
    <source>
        <strain evidence="2">CHK192-19661</strain>
    </source>
</reference>
<name>A0A9D2IHJ1_9FIRM</name>
<feature type="transmembrane region" description="Helical" evidence="1">
    <location>
        <begin position="12"/>
        <end position="33"/>
    </location>
</feature>